<dbReference type="OrthoDB" id="185373at2759"/>
<accession>A0A2G2VA89</accession>
<reference evidence="4 5" key="1">
    <citation type="journal article" date="2017" name="Genome Biol.">
        <title>New reference genome sequences of hot pepper reveal the massive evolution of plant disease-resistance genes by retroduplication.</title>
        <authorList>
            <person name="Kim S."/>
            <person name="Park J."/>
            <person name="Yeom S.I."/>
            <person name="Kim Y.M."/>
            <person name="Seo E."/>
            <person name="Kim K.T."/>
            <person name="Kim M.S."/>
            <person name="Lee J.M."/>
            <person name="Cheong K."/>
            <person name="Shin H.S."/>
            <person name="Kim S.B."/>
            <person name="Han K."/>
            <person name="Lee J."/>
            <person name="Park M."/>
            <person name="Lee H.A."/>
            <person name="Lee H.Y."/>
            <person name="Lee Y."/>
            <person name="Oh S."/>
            <person name="Lee J.H."/>
            <person name="Choi E."/>
            <person name="Choi E."/>
            <person name="Lee S.E."/>
            <person name="Jeon J."/>
            <person name="Kim H."/>
            <person name="Choi G."/>
            <person name="Song H."/>
            <person name="Lee J."/>
            <person name="Lee S.C."/>
            <person name="Kwon J.K."/>
            <person name="Lee H.Y."/>
            <person name="Koo N."/>
            <person name="Hong Y."/>
            <person name="Kim R.W."/>
            <person name="Kang W.H."/>
            <person name="Huh J.H."/>
            <person name="Kang B.C."/>
            <person name="Yang T.J."/>
            <person name="Lee Y.H."/>
            <person name="Bennetzen J.L."/>
            <person name="Choi D."/>
        </authorList>
    </citation>
    <scope>NUCLEOTIDE SEQUENCE [LARGE SCALE GENOMIC DNA]</scope>
    <source>
        <strain evidence="5">cv. PBC81</strain>
    </source>
</reference>
<dbReference type="PANTHER" id="PTHR47926">
    <property type="entry name" value="PENTATRICOPEPTIDE REPEAT-CONTAINING PROTEIN"/>
    <property type="match status" value="1"/>
</dbReference>
<evidence type="ECO:0000313" key="4">
    <source>
        <dbReference type="EMBL" id="PHT29886.1"/>
    </source>
</evidence>
<gene>
    <name evidence="4" type="ORF">CQW23_30515</name>
</gene>
<reference evidence="5" key="2">
    <citation type="journal article" date="2017" name="J. Anim. Genet.">
        <title>Multiple reference genome sequences of hot pepper reveal the massive evolution of plant disease resistance genes by retroduplication.</title>
        <authorList>
            <person name="Kim S."/>
            <person name="Park J."/>
            <person name="Yeom S.-I."/>
            <person name="Kim Y.-M."/>
            <person name="Seo E."/>
            <person name="Kim K.-T."/>
            <person name="Kim M.-S."/>
            <person name="Lee J.M."/>
            <person name="Cheong K."/>
            <person name="Shin H.-S."/>
            <person name="Kim S.-B."/>
            <person name="Han K."/>
            <person name="Lee J."/>
            <person name="Park M."/>
            <person name="Lee H.-A."/>
            <person name="Lee H.-Y."/>
            <person name="Lee Y."/>
            <person name="Oh S."/>
            <person name="Lee J.H."/>
            <person name="Choi E."/>
            <person name="Choi E."/>
            <person name="Lee S.E."/>
            <person name="Jeon J."/>
            <person name="Kim H."/>
            <person name="Choi G."/>
            <person name="Song H."/>
            <person name="Lee J."/>
            <person name="Lee S.-C."/>
            <person name="Kwon J.-K."/>
            <person name="Lee H.-Y."/>
            <person name="Koo N."/>
            <person name="Hong Y."/>
            <person name="Kim R.W."/>
            <person name="Kang W.-H."/>
            <person name="Huh J.H."/>
            <person name="Kang B.-C."/>
            <person name="Yang T.-J."/>
            <person name="Lee Y.-H."/>
            <person name="Bennetzen J.L."/>
            <person name="Choi D."/>
        </authorList>
    </citation>
    <scope>NUCLEOTIDE SEQUENCE [LARGE SCALE GENOMIC DNA]</scope>
    <source>
        <strain evidence="5">cv. PBC81</strain>
    </source>
</reference>
<dbReference type="InterPro" id="IPR011990">
    <property type="entry name" value="TPR-like_helical_dom_sf"/>
</dbReference>
<evidence type="ECO:0000313" key="5">
    <source>
        <dbReference type="Proteomes" id="UP000224567"/>
    </source>
</evidence>
<comment type="caution">
    <text evidence="4">The sequence shown here is derived from an EMBL/GenBank/DDBJ whole genome shotgun (WGS) entry which is preliminary data.</text>
</comment>
<dbReference type="STRING" id="33114.A0A2G2VA89"/>
<protein>
    <recommendedName>
        <fullName evidence="3">Retrotransposon Copia-like N-terminal domain-containing protein</fullName>
    </recommendedName>
</protein>
<organism evidence="4 5">
    <name type="scientific">Capsicum baccatum</name>
    <name type="common">Peruvian pepper</name>
    <dbReference type="NCBI Taxonomy" id="33114"/>
    <lineage>
        <taxon>Eukaryota</taxon>
        <taxon>Viridiplantae</taxon>
        <taxon>Streptophyta</taxon>
        <taxon>Embryophyta</taxon>
        <taxon>Tracheophyta</taxon>
        <taxon>Spermatophyta</taxon>
        <taxon>Magnoliopsida</taxon>
        <taxon>eudicotyledons</taxon>
        <taxon>Gunneridae</taxon>
        <taxon>Pentapetalae</taxon>
        <taxon>asterids</taxon>
        <taxon>lamiids</taxon>
        <taxon>Solanales</taxon>
        <taxon>Solanaceae</taxon>
        <taxon>Solanoideae</taxon>
        <taxon>Capsiceae</taxon>
        <taxon>Capsicum</taxon>
    </lineage>
</organism>
<sequence length="239" mass="27025">MKQGGVVPNEFTFTGVLSACVQVGLVDEGRGYFKMIEECGLRPTIQHYGCMVDLFGKAGLLGEAYEVINTMPRQPNVVLWGSFLSSCKLHKQFEMAKRVIEKVMNMVRPENDGGLYTLISDLYVLGDKWEDAKRVRQLMLHQNFLSMENEPNDQQIPVTLTTVHQFSDDAISALYMHLSDSPGMVLVPTPFDGLGFRSWRRSALRALSVKNNWVSLLVIASDLRMMQPNYVNGRDAMIW</sequence>
<evidence type="ECO:0000259" key="3">
    <source>
        <dbReference type="Pfam" id="PF14244"/>
    </source>
</evidence>
<dbReference type="InterPro" id="IPR029472">
    <property type="entry name" value="Copia-like_N"/>
</dbReference>
<dbReference type="InterPro" id="IPR002885">
    <property type="entry name" value="PPR_rpt"/>
</dbReference>
<name>A0A2G2VA89_CAPBA</name>
<dbReference type="PANTHER" id="PTHR47926:SF452">
    <property type="entry name" value="PENTATRICOPEPTIDE REPEAT-CONTAINING PROTEIN"/>
    <property type="match status" value="1"/>
</dbReference>
<dbReference type="InterPro" id="IPR046960">
    <property type="entry name" value="PPR_At4g14850-like_plant"/>
</dbReference>
<dbReference type="NCBIfam" id="TIGR00756">
    <property type="entry name" value="PPR"/>
    <property type="match status" value="1"/>
</dbReference>
<feature type="repeat" description="PPR" evidence="2">
    <location>
        <begin position="9"/>
        <end position="43"/>
    </location>
</feature>
<dbReference type="GO" id="GO:0009451">
    <property type="term" value="P:RNA modification"/>
    <property type="evidence" value="ECO:0007669"/>
    <property type="project" value="InterPro"/>
</dbReference>
<dbReference type="Pfam" id="PF01535">
    <property type="entry name" value="PPR"/>
    <property type="match status" value="2"/>
</dbReference>
<keyword evidence="1" id="KW-0677">Repeat</keyword>
<evidence type="ECO:0000256" key="1">
    <source>
        <dbReference type="ARBA" id="ARBA00022737"/>
    </source>
</evidence>
<dbReference type="EMBL" id="MLFT02000071">
    <property type="protein sequence ID" value="PHT29886.1"/>
    <property type="molecule type" value="Genomic_DNA"/>
</dbReference>
<dbReference type="Proteomes" id="UP000224567">
    <property type="component" value="Unassembled WGS sequence"/>
</dbReference>
<dbReference type="GO" id="GO:0003723">
    <property type="term" value="F:RNA binding"/>
    <property type="evidence" value="ECO:0007669"/>
    <property type="project" value="InterPro"/>
</dbReference>
<keyword evidence="5" id="KW-1185">Reference proteome</keyword>
<dbReference type="Pfam" id="PF14244">
    <property type="entry name" value="Retrotran_gag_3"/>
    <property type="match status" value="1"/>
</dbReference>
<proteinExistence type="predicted"/>
<dbReference type="AlphaFoldDB" id="A0A2G2VA89"/>
<dbReference type="PROSITE" id="PS51375">
    <property type="entry name" value="PPR"/>
    <property type="match status" value="1"/>
</dbReference>
<feature type="domain" description="Retrotransposon Copia-like N-terminal" evidence="3">
    <location>
        <begin position="177"/>
        <end position="213"/>
    </location>
</feature>
<dbReference type="Gene3D" id="1.25.40.10">
    <property type="entry name" value="Tetratricopeptide repeat domain"/>
    <property type="match status" value="1"/>
</dbReference>
<evidence type="ECO:0000256" key="2">
    <source>
        <dbReference type="PROSITE-ProRule" id="PRU00708"/>
    </source>
</evidence>